<dbReference type="Pfam" id="PF03706">
    <property type="entry name" value="LPG_synthase_TM"/>
    <property type="match status" value="1"/>
</dbReference>
<comment type="subcellular location">
    <subcellularLocation>
        <location evidence="1">Cell membrane</location>
        <topology evidence="1">Multi-pass membrane protein</topology>
    </subcellularLocation>
</comment>
<keyword evidence="4 6" id="KW-1133">Transmembrane helix</keyword>
<protein>
    <submittedName>
        <fullName evidence="7">YbhN family protein</fullName>
    </submittedName>
</protein>
<gene>
    <name evidence="7" type="ORF">GCM10023260_14250</name>
</gene>
<feature type="transmembrane region" description="Helical" evidence="6">
    <location>
        <begin position="120"/>
        <end position="145"/>
    </location>
</feature>
<dbReference type="InterPro" id="IPR022791">
    <property type="entry name" value="L-PG_synthase/AglD"/>
</dbReference>
<feature type="transmembrane region" description="Helical" evidence="6">
    <location>
        <begin position="203"/>
        <end position="225"/>
    </location>
</feature>
<feature type="transmembrane region" description="Helical" evidence="6">
    <location>
        <begin position="160"/>
        <end position="182"/>
    </location>
</feature>
<feature type="transmembrane region" description="Helical" evidence="6">
    <location>
        <begin position="76"/>
        <end position="100"/>
    </location>
</feature>
<proteinExistence type="predicted"/>
<keyword evidence="2" id="KW-1003">Cell membrane</keyword>
<feature type="transmembrane region" description="Helical" evidence="6">
    <location>
        <begin position="231"/>
        <end position="264"/>
    </location>
</feature>
<evidence type="ECO:0000313" key="7">
    <source>
        <dbReference type="EMBL" id="GAA5102385.1"/>
    </source>
</evidence>
<organism evidence="7 8">
    <name type="scientific">Bartonella acomydis</name>
    <dbReference type="NCBI Taxonomy" id="686234"/>
    <lineage>
        <taxon>Bacteria</taxon>
        <taxon>Pseudomonadati</taxon>
        <taxon>Pseudomonadota</taxon>
        <taxon>Alphaproteobacteria</taxon>
        <taxon>Hyphomicrobiales</taxon>
        <taxon>Bartonellaceae</taxon>
        <taxon>Bartonella</taxon>
    </lineage>
</organism>
<dbReference type="PANTHER" id="PTHR39087">
    <property type="entry name" value="UPF0104 MEMBRANE PROTEIN MJ1595"/>
    <property type="match status" value="1"/>
</dbReference>
<evidence type="ECO:0000313" key="8">
    <source>
        <dbReference type="Proteomes" id="UP001501525"/>
    </source>
</evidence>
<keyword evidence="5 6" id="KW-0472">Membrane</keyword>
<dbReference type="PANTHER" id="PTHR39087:SF2">
    <property type="entry name" value="UPF0104 MEMBRANE PROTEIN MJ1595"/>
    <property type="match status" value="1"/>
</dbReference>
<evidence type="ECO:0000256" key="2">
    <source>
        <dbReference type="ARBA" id="ARBA00022475"/>
    </source>
</evidence>
<feature type="transmembrane region" description="Helical" evidence="6">
    <location>
        <begin position="276"/>
        <end position="302"/>
    </location>
</feature>
<evidence type="ECO:0000256" key="4">
    <source>
        <dbReference type="ARBA" id="ARBA00022989"/>
    </source>
</evidence>
<feature type="transmembrane region" description="Helical" evidence="6">
    <location>
        <begin position="46"/>
        <end position="64"/>
    </location>
</feature>
<reference evidence="8" key="1">
    <citation type="journal article" date="2019" name="Int. J. Syst. Evol. Microbiol.">
        <title>The Global Catalogue of Microorganisms (GCM) 10K type strain sequencing project: providing services to taxonomists for standard genome sequencing and annotation.</title>
        <authorList>
            <consortium name="The Broad Institute Genomics Platform"/>
            <consortium name="The Broad Institute Genome Sequencing Center for Infectious Disease"/>
            <person name="Wu L."/>
            <person name="Ma J."/>
        </authorList>
    </citation>
    <scope>NUCLEOTIDE SEQUENCE [LARGE SCALE GENOMIC DNA]</scope>
    <source>
        <strain evidence="8">JCM 17706</strain>
    </source>
</reference>
<dbReference type="EMBL" id="BAABIY010000095">
    <property type="protein sequence ID" value="GAA5102385.1"/>
    <property type="molecule type" value="Genomic_DNA"/>
</dbReference>
<evidence type="ECO:0000256" key="5">
    <source>
        <dbReference type="ARBA" id="ARBA00023136"/>
    </source>
</evidence>
<name>A0ABP9MV50_9HYPH</name>
<evidence type="ECO:0000256" key="6">
    <source>
        <dbReference type="SAM" id="Phobius"/>
    </source>
</evidence>
<feature type="transmembrane region" description="Helical" evidence="6">
    <location>
        <begin position="6"/>
        <end position="25"/>
    </location>
</feature>
<keyword evidence="8" id="KW-1185">Reference proteome</keyword>
<evidence type="ECO:0000256" key="1">
    <source>
        <dbReference type="ARBA" id="ARBA00004651"/>
    </source>
</evidence>
<sequence>MKIKQFIWPCIGILAMLISIRILYIKLSAISFSDVLERLSNLSAQHWLLACLCSFLAYAALAGYDRIALQHLGHKISWIFIAICSFTTYALSHNIGASVFSGAVVRYRAYKMKGLNGTEIAILVGFCSFTFVIGTVLLFGIVLLLQPEIITLIHDGIPKWFGTIIGIILLSCIALYTFGSWLQLKPLHLGKKIQLSYPRLQIVIQQLLISPLELLGAAGIIYAVLPHNTDIHFISVLGVFLASFTITLLSNAPAGGIGVLEALFITGMPNVNATDVVAALIAFRILYLIIPLIISLFVVAIFEAQQYWKSSPKTPPK</sequence>
<accession>A0ABP9MV50</accession>
<keyword evidence="3 6" id="KW-0812">Transmembrane</keyword>
<evidence type="ECO:0000256" key="3">
    <source>
        <dbReference type="ARBA" id="ARBA00022692"/>
    </source>
</evidence>
<dbReference type="RefSeq" id="WP_345097337.1">
    <property type="nucleotide sequence ID" value="NZ_BAABIY010000095.1"/>
</dbReference>
<dbReference type="Proteomes" id="UP001501525">
    <property type="component" value="Unassembled WGS sequence"/>
</dbReference>
<comment type="caution">
    <text evidence="7">The sequence shown here is derived from an EMBL/GenBank/DDBJ whole genome shotgun (WGS) entry which is preliminary data.</text>
</comment>